<gene>
    <name evidence="1" type="ORF">PG999_010734</name>
</gene>
<evidence type="ECO:0000313" key="2">
    <source>
        <dbReference type="Proteomes" id="UP001392437"/>
    </source>
</evidence>
<comment type="caution">
    <text evidence="1">The sequence shown here is derived from an EMBL/GenBank/DDBJ whole genome shotgun (WGS) entry which is preliminary data.</text>
</comment>
<sequence length="778" mass="89038">MRLVNRTLRDVKFRHPVPSLQSTRRHHTPFPPLVRPVYRRHDPLSALWRRNLATAQATLDTTVPEPLPTPCDGFDLRDLNTHDNSSPLQRSTSFGKWQWLSLKPKRLAIETDFFRVGPAKGYNLPLLVDVLANQNDVELWYCLLNHLQRHHGDDGVHKLWNGMWGRKTLYKADKVSSLVFWQTILETALRHDNEQFLDNVVVYAKWMKVVHDSEWPNLYMGVISHFLRSHQHSKASSWHCRLAPKFRPSSSEFIGLLKHFCLDEVLNNRGTLRHLYAMSGERHVYDLMVPYLYARGYSRLALLWHNTCLRLGDGPTLYAPARPFLRYYAGYYPETLELWSEKELAAMSRLDEQDSTETPNNAEDDKSEQLKVSREFMNRVHGSTFGFTSKSYNDNLGARWFASSWVSLDTAISVVSALGIEQIGPLSLQSIALRDPSPEGVLKRIGYLQDLGITLPDSNYVKSIQYLAKTRDAELLLDLLQCDLHPEVFDDVLTHSKLMDSSRLSGDLRTYNLLLATRLATVTSSSHALANAMLGVSIDNGDYWNIIRVLGDMLHWKTSVESPHVDKLFKLMKINAPFHPTGDMMQRRMPCPRIHPLPEPDNARFCQALLWTLRRMDVPIPASINQRLILSFARQGKMQLLLPAMRDIINYYTKWRGARPGFVPVSIEDLPEAMTRPLLGVPKLMGVFIPIDTPASRLNHPLSQIFTPWMVSSLIRCSFRKTPDAHLNAPLLQLQLQKKPLARGFEFTRVLAVVRTLKRLGVNINTEKSSEGRCPPPC</sequence>
<organism evidence="1 2">
    <name type="scientific">Apiospora kogelbergensis</name>
    <dbReference type="NCBI Taxonomy" id="1337665"/>
    <lineage>
        <taxon>Eukaryota</taxon>
        <taxon>Fungi</taxon>
        <taxon>Dikarya</taxon>
        <taxon>Ascomycota</taxon>
        <taxon>Pezizomycotina</taxon>
        <taxon>Sordariomycetes</taxon>
        <taxon>Xylariomycetidae</taxon>
        <taxon>Amphisphaeriales</taxon>
        <taxon>Apiosporaceae</taxon>
        <taxon>Apiospora</taxon>
    </lineage>
</organism>
<dbReference type="Proteomes" id="UP001392437">
    <property type="component" value="Unassembled WGS sequence"/>
</dbReference>
<evidence type="ECO:0008006" key="3">
    <source>
        <dbReference type="Google" id="ProtNLM"/>
    </source>
</evidence>
<keyword evidence="2" id="KW-1185">Reference proteome</keyword>
<proteinExistence type="predicted"/>
<protein>
    <recommendedName>
        <fullName evidence="3">Pentatricopeptide repeat domain-containing protein</fullName>
    </recommendedName>
</protein>
<dbReference type="AlphaFoldDB" id="A0AAW0QB03"/>
<evidence type="ECO:0000313" key="1">
    <source>
        <dbReference type="EMBL" id="KAK8100360.1"/>
    </source>
</evidence>
<accession>A0AAW0QB03</accession>
<dbReference type="EMBL" id="JAQQWP010000009">
    <property type="protein sequence ID" value="KAK8100360.1"/>
    <property type="molecule type" value="Genomic_DNA"/>
</dbReference>
<name>A0AAW0QB03_9PEZI</name>
<reference evidence="1 2" key="1">
    <citation type="submission" date="2023-01" db="EMBL/GenBank/DDBJ databases">
        <title>Analysis of 21 Apiospora genomes using comparative genomics revels a genus with tremendous synthesis potential of carbohydrate active enzymes and secondary metabolites.</title>
        <authorList>
            <person name="Sorensen T."/>
        </authorList>
    </citation>
    <scope>NUCLEOTIDE SEQUENCE [LARGE SCALE GENOMIC DNA]</scope>
    <source>
        <strain evidence="1 2">CBS 117206</strain>
    </source>
</reference>